<evidence type="ECO:0000256" key="1">
    <source>
        <dbReference type="SAM" id="MobiDB-lite"/>
    </source>
</evidence>
<dbReference type="EMBL" id="QGKW02001988">
    <property type="protein sequence ID" value="KAF2551894.1"/>
    <property type="molecule type" value="Genomic_DNA"/>
</dbReference>
<sequence length="427" mass="47887">MSSKKRSSKKGSSPANVSEEFLVPKIEFVPHSVDPAENEAWWVACYGSITPPKEKSLPVMNCRPVEEGAPNRSTSEFLEIMRSFYQISDAVEFRVPCQGEHASSPLEGYFTCYEAFVVRCRLWFPIPEIIVRVLDCFEVAISQLNPLGIQHLIGVLILSYEHGLSFTVDHFEALLRLQIIKDRDKRLVPRNFMSVVKGFTSNFNSWKKFFFFVRVDAASVEKSCIPLFRRLPNDRPFNNRLAPFPEDIIAVRDLLRSGPFFWTSFTPKRIRKALRFVHPSPALGGETESDFEPDDQGPDAAPTVATELNSSKGKDIDLGDIEFLVGDSMLPRWDPDLAFGDGSGTSEVPIPDFDDFFAGLPSGFDAPPATNESGRPKVVAEGSRIINGGLNLLGSAIEASHREVMIYRFKAEKSERDHARMQGEMLE</sequence>
<dbReference type="PANTHER" id="PTHR31099:SF44">
    <property type="entry name" value="DUF4283 DOMAIN-CONTAINING PROTEIN"/>
    <property type="match status" value="1"/>
</dbReference>
<evidence type="ECO:0000313" key="3">
    <source>
        <dbReference type="Proteomes" id="UP000712281"/>
    </source>
</evidence>
<name>A0A8S9H4X2_BRACR</name>
<reference evidence="2" key="1">
    <citation type="submission" date="2019-12" db="EMBL/GenBank/DDBJ databases">
        <title>Genome sequencing and annotation of Brassica cretica.</title>
        <authorList>
            <person name="Studholme D.J."/>
            <person name="Sarris P.F."/>
        </authorList>
    </citation>
    <scope>NUCLEOTIDE SEQUENCE</scope>
    <source>
        <strain evidence="2">PFS-001/15</strain>
        <tissue evidence="2">Leaf</tissue>
    </source>
</reference>
<gene>
    <name evidence="2" type="ORF">F2Q68_00034420</name>
</gene>
<organism evidence="2 3">
    <name type="scientific">Brassica cretica</name>
    <name type="common">Mustard</name>
    <dbReference type="NCBI Taxonomy" id="69181"/>
    <lineage>
        <taxon>Eukaryota</taxon>
        <taxon>Viridiplantae</taxon>
        <taxon>Streptophyta</taxon>
        <taxon>Embryophyta</taxon>
        <taxon>Tracheophyta</taxon>
        <taxon>Spermatophyta</taxon>
        <taxon>Magnoliopsida</taxon>
        <taxon>eudicotyledons</taxon>
        <taxon>Gunneridae</taxon>
        <taxon>Pentapetalae</taxon>
        <taxon>rosids</taxon>
        <taxon>malvids</taxon>
        <taxon>Brassicales</taxon>
        <taxon>Brassicaceae</taxon>
        <taxon>Brassiceae</taxon>
        <taxon>Brassica</taxon>
    </lineage>
</organism>
<proteinExistence type="predicted"/>
<dbReference type="PANTHER" id="PTHR31099">
    <property type="entry name" value="OS06G0165300 PROTEIN"/>
    <property type="match status" value="1"/>
</dbReference>
<feature type="region of interest" description="Disordered" evidence="1">
    <location>
        <begin position="284"/>
        <end position="311"/>
    </location>
</feature>
<comment type="caution">
    <text evidence="2">The sequence shown here is derived from an EMBL/GenBank/DDBJ whole genome shotgun (WGS) entry which is preliminary data.</text>
</comment>
<dbReference type="Proteomes" id="UP000712281">
    <property type="component" value="Unassembled WGS sequence"/>
</dbReference>
<protein>
    <submittedName>
        <fullName evidence="2">Uncharacterized protein</fullName>
    </submittedName>
</protein>
<feature type="compositionally biased region" description="Acidic residues" evidence="1">
    <location>
        <begin position="287"/>
        <end position="297"/>
    </location>
</feature>
<accession>A0A8S9H4X2</accession>
<evidence type="ECO:0000313" key="2">
    <source>
        <dbReference type="EMBL" id="KAF2551894.1"/>
    </source>
</evidence>
<dbReference type="AlphaFoldDB" id="A0A8S9H4X2"/>